<keyword evidence="1" id="KW-0378">Hydrolase</keyword>
<dbReference type="SUPFAM" id="SSF63817">
    <property type="entry name" value="Sortase"/>
    <property type="match status" value="1"/>
</dbReference>
<dbReference type="Proteomes" id="UP000306192">
    <property type="component" value="Unassembled WGS sequence"/>
</dbReference>
<dbReference type="OrthoDB" id="5242879at2"/>
<dbReference type="InterPro" id="IPR005754">
    <property type="entry name" value="Sortase"/>
</dbReference>
<dbReference type="InterPro" id="IPR023365">
    <property type="entry name" value="Sortase_dom-sf"/>
</dbReference>
<feature type="active site" description="Acyl-thioester intermediate" evidence="2">
    <location>
        <position position="205"/>
    </location>
</feature>
<keyword evidence="3" id="KW-1133">Transmembrane helix</keyword>
<dbReference type="AlphaFoldDB" id="A0A4T2BSA6"/>
<evidence type="ECO:0000256" key="1">
    <source>
        <dbReference type="ARBA" id="ARBA00022801"/>
    </source>
</evidence>
<organism evidence="4 5">
    <name type="scientific">Subtercola vilae</name>
    <dbReference type="NCBI Taxonomy" id="2056433"/>
    <lineage>
        <taxon>Bacteria</taxon>
        <taxon>Bacillati</taxon>
        <taxon>Actinomycetota</taxon>
        <taxon>Actinomycetes</taxon>
        <taxon>Micrococcales</taxon>
        <taxon>Microbacteriaceae</taxon>
        <taxon>Subtercola</taxon>
    </lineage>
</organism>
<dbReference type="InterPro" id="IPR042003">
    <property type="entry name" value="Sortase_E"/>
</dbReference>
<keyword evidence="3" id="KW-0472">Membrane</keyword>
<dbReference type="GO" id="GO:0016787">
    <property type="term" value="F:hydrolase activity"/>
    <property type="evidence" value="ECO:0007669"/>
    <property type="project" value="UniProtKB-KW"/>
</dbReference>
<evidence type="ECO:0000313" key="5">
    <source>
        <dbReference type="Proteomes" id="UP000306192"/>
    </source>
</evidence>
<comment type="caution">
    <text evidence="4">The sequence shown here is derived from an EMBL/GenBank/DDBJ whole genome shotgun (WGS) entry which is preliminary data.</text>
</comment>
<feature type="active site" description="Proton donor/acceptor" evidence="2">
    <location>
        <position position="137"/>
    </location>
</feature>
<reference evidence="4 5" key="1">
    <citation type="journal article" date="2019" name="Microorganisms">
        <title>Systematic Affiliation and Genome Analysis of Subtercola vilae DB165(T) with Particular Emphasis on Cold Adaptation of an Isolate from a High-Altitude Cold Volcano Lake.</title>
        <authorList>
            <person name="Villalobos A.S."/>
            <person name="Wiese J."/>
            <person name="Imhoff J.F."/>
            <person name="Dorador C."/>
            <person name="Keller A."/>
            <person name="Hentschel U."/>
        </authorList>
    </citation>
    <scope>NUCLEOTIDE SEQUENCE [LARGE SCALE GENOMIC DNA]</scope>
    <source>
        <strain evidence="4 5">DB165</strain>
    </source>
</reference>
<gene>
    <name evidence="4" type="ORF">D4765_14005</name>
</gene>
<evidence type="ECO:0000313" key="4">
    <source>
        <dbReference type="EMBL" id="TIH33792.1"/>
    </source>
</evidence>
<evidence type="ECO:0000256" key="2">
    <source>
        <dbReference type="PIRSR" id="PIRSR605754-1"/>
    </source>
</evidence>
<accession>A0A4T2BSA6</accession>
<dbReference type="CDD" id="cd05830">
    <property type="entry name" value="Sortase_E"/>
    <property type="match status" value="1"/>
</dbReference>
<dbReference type="Pfam" id="PF04203">
    <property type="entry name" value="Sortase"/>
    <property type="match status" value="1"/>
</dbReference>
<dbReference type="InterPro" id="IPR053465">
    <property type="entry name" value="Sortase_Class_E"/>
</dbReference>
<keyword evidence="3" id="KW-0812">Transmembrane</keyword>
<dbReference type="Gene3D" id="2.40.260.10">
    <property type="entry name" value="Sortase"/>
    <property type="match status" value="1"/>
</dbReference>
<sequence length="243" mass="25820">MTHRKNRCQVTPLRYAADAFVTAGLIVVLFLGWETWFNSIVLNAGQSAAASTLSQTWISHAATAPAGSPADPPVDAAPGATEPLAVIYVPRLGSDWERTIRETVDTETVLNSYDAGVGHYPGTAMPGGVGNFAIAAHDSGYGNTFIDVSKLQIGDAIYIQTPDGWYTYRFRNFQYVQPDQVNVLNAVPTVNGAPAGARLITMTTCNPPFHAVERLIAYGSFESFQPLTAGAPAEIAATVASKG</sequence>
<feature type="transmembrane region" description="Helical" evidence="3">
    <location>
        <begin position="12"/>
        <end position="33"/>
    </location>
</feature>
<protein>
    <submittedName>
        <fullName evidence="4">Class E sortase</fullName>
    </submittedName>
</protein>
<dbReference type="NCBIfam" id="NF033747">
    <property type="entry name" value="class_E_sortase"/>
    <property type="match status" value="1"/>
</dbReference>
<dbReference type="EMBL" id="QYRT01000031">
    <property type="protein sequence ID" value="TIH33792.1"/>
    <property type="molecule type" value="Genomic_DNA"/>
</dbReference>
<keyword evidence="5" id="KW-1185">Reference proteome</keyword>
<proteinExistence type="predicted"/>
<name>A0A4T2BSA6_9MICO</name>
<evidence type="ECO:0000256" key="3">
    <source>
        <dbReference type="SAM" id="Phobius"/>
    </source>
</evidence>